<dbReference type="AlphaFoldDB" id="A0A0B3VSE7"/>
<dbReference type="InterPro" id="IPR037103">
    <property type="entry name" value="Tubulin/FtsZ-like_C"/>
</dbReference>
<reference evidence="3 4" key="1">
    <citation type="submission" date="2014-12" db="EMBL/GenBank/DDBJ databases">
        <title>Draft genome sequence of Terrisporobacter sp. 08-306576, isolated from the blood culture of a bacteremia patient.</title>
        <authorList>
            <person name="Lund L.C."/>
            <person name="Sydenham T.V."/>
            <person name="Hogh S.V."/>
            <person name="Skov M.N."/>
            <person name="Kemp M."/>
            <person name="Justesen U.S."/>
        </authorList>
    </citation>
    <scope>NUCLEOTIDE SEQUENCE [LARGE SCALE GENOMIC DNA]</scope>
    <source>
        <strain evidence="3 4">08-306576</strain>
    </source>
</reference>
<evidence type="ECO:0000256" key="2">
    <source>
        <dbReference type="ARBA" id="ARBA00023134"/>
    </source>
</evidence>
<dbReference type="STRING" id="1577792.QX51_18860"/>
<dbReference type="GO" id="GO:0005525">
    <property type="term" value="F:GTP binding"/>
    <property type="evidence" value="ECO:0007669"/>
    <property type="project" value="UniProtKB-KW"/>
</dbReference>
<keyword evidence="2" id="KW-0342">GTP-binding</keyword>
<sequence>MEEKYSKFIGVGSEGIKTLKSFKNKLEKNFNFEEINLNQDVDKEYVRSLLDGIEILFISYSSEEAKVKDIVKAISFMANERRVICIGLDCSLKENKDDMGLDKEIKINKYNSEKVQDLINIVVESVDENLFLAIDYSDLKEIFAKDSAISYSIEEFEKEVSIDEIAETLTEETYTTVGEEVKKKALVFYEMSRNLIENELIFINEVNMKINEILGDTYDMMFSYNATDDDNEKIKICLISK</sequence>
<comment type="caution">
    <text evidence="3">The sequence shown here is derived from an EMBL/GenBank/DDBJ whole genome shotgun (WGS) entry which is preliminary data.</text>
</comment>
<protein>
    <submittedName>
        <fullName evidence="3">Uncharacterized protein</fullName>
    </submittedName>
</protein>
<keyword evidence="1" id="KW-0547">Nucleotide-binding</keyword>
<evidence type="ECO:0000313" key="3">
    <source>
        <dbReference type="EMBL" id="KHS55554.1"/>
    </source>
</evidence>
<evidence type="ECO:0000313" key="4">
    <source>
        <dbReference type="Proteomes" id="UP000031189"/>
    </source>
</evidence>
<dbReference type="EMBL" id="JWHR01000162">
    <property type="protein sequence ID" value="KHS55554.1"/>
    <property type="molecule type" value="Genomic_DNA"/>
</dbReference>
<dbReference type="OrthoDB" id="1750492at2"/>
<dbReference type="Gene3D" id="3.30.1330.20">
    <property type="entry name" value="Tubulin/FtsZ, C-terminal domain"/>
    <property type="match status" value="1"/>
</dbReference>
<dbReference type="Proteomes" id="UP000031189">
    <property type="component" value="Unassembled WGS sequence"/>
</dbReference>
<organism evidence="3 4">
    <name type="scientific">Terrisporobacter othiniensis</name>
    <dbReference type="NCBI Taxonomy" id="1577792"/>
    <lineage>
        <taxon>Bacteria</taxon>
        <taxon>Bacillati</taxon>
        <taxon>Bacillota</taxon>
        <taxon>Clostridia</taxon>
        <taxon>Peptostreptococcales</taxon>
        <taxon>Peptostreptococcaceae</taxon>
        <taxon>Terrisporobacter</taxon>
    </lineage>
</organism>
<accession>A0A0B3VSE7</accession>
<keyword evidence="4" id="KW-1185">Reference proteome</keyword>
<name>A0A0B3VSE7_9FIRM</name>
<evidence type="ECO:0000256" key="1">
    <source>
        <dbReference type="ARBA" id="ARBA00022741"/>
    </source>
</evidence>
<proteinExistence type="predicted"/>
<gene>
    <name evidence="3" type="ORF">QX51_18860</name>
</gene>
<dbReference type="RefSeq" id="WP_039681441.1">
    <property type="nucleotide sequence ID" value="NZ_JAWGXO010000004.1"/>
</dbReference>